<evidence type="ECO:0000256" key="1">
    <source>
        <dbReference type="SAM" id="MobiDB-lite"/>
    </source>
</evidence>
<feature type="compositionally biased region" description="Polar residues" evidence="1">
    <location>
        <begin position="41"/>
        <end position="56"/>
    </location>
</feature>
<evidence type="ECO:0000313" key="2">
    <source>
        <dbReference type="EMBL" id="AJQ92882.1"/>
    </source>
</evidence>
<gene>
    <name evidence="2" type="ORF">YC6258_00832</name>
</gene>
<accession>A0A0C5VEC2</accession>
<dbReference type="Proteomes" id="UP000032266">
    <property type="component" value="Chromosome"/>
</dbReference>
<dbReference type="HOGENOM" id="CLU_3007919_0_0_6"/>
<organism evidence="2 3">
    <name type="scientific">Gynuella sunshinyii YC6258</name>
    <dbReference type="NCBI Taxonomy" id="1445510"/>
    <lineage>
        <taxon>Bacteria</taxon>
        <taxon>Pseudomonadati</taxon>
        <taxon>Pseudomonadota</taxon>
        <taxon>Gammaproteobacteria</taxon>
        <taxon>Oceanospirillales</taxon>
        <taxon>Saccharospirillaceae</taxon>
        <taxon>Gynuella</taxon>
    </lineage>
</organism>
<proteinExistence type="predicted"/>
<feature type="region of interest" description="Disordered" evidence="1">
    <location>
        <begin position="32"/>
        <end position="56"/>
    </location>
</feature>
<dbReference type="KEGG" id="gsn:YC6258_00832"/>
<sequence length="56" mass="6875">MFAELFEELHEDSVPEDDIDVDEFFDQYDDYEQQRQHETRTLNQYHVSQNRPRTAP</sequence>
<dbReference type="RefSeq" id="WP_169748925.1">
    <property type="nucleotide sequence ID" value="NZ_CP007142.1"/>
</dbReference>
<feature type="region of interest" description="Disordered" evidence="1">
    <location>
        <begin position="1"/>
        <end position="20"/>
    </location>
</feature>
<dbReference type="EMBL" id="CP007142">
    <property type="protein sequence ID" value="AJQ92882.1"/>
    <property type="molecule type" value="Genomic_DNA"/>
</dbReference>
<name>A0A0C5VEC2_9GAMM</name>
<keyword evidence="3" id="KW-1185">Reference proteome</keyword>
<dbReference type="AlphaFoldDB" id="A0A0C5VEC2"/>
<evidence type="ECO:0000313" key="3">
    <source>
        <dbReference type="Proteomes" id="UP000032266"/>
    </source>
</evidence>
<protein>
    <submittedName>
        <fullName evidence="2">Uncharacterized protein</fullName>
    </submittedName>
</protein>
<reference evidence="2 3" key="1">
    <citation type="submission" date="2014-01" db="EMBL/GenBank/DDBJ databases">
        <title>Full genme sequencing of cellulolytic bacterium Gynuella sunshinyii YC6258T gen. nov., sp. nov.</title>
        <authorList>
            <person name="Khan H."/>
            <person name="Chung E.J."/>
            <person name="Chung Y.R."/>
        </authorList>
    </citation>
    <scope>NUCLEOTIDE SEQUENCE [LARGE SCALE GENOMIC DNA]</scope>
    <source>
        <strain evidence="2 3">YC6258</strain>
    </source>
</reference>